<comment type="similarity">
    <text evidence="1">Belongs to the TonB-dependent receptor family.</text>
</comment>
<dbReference type="InterPro" id="IPR023997">
    <property type="entry name" value="TonB-dep_OMP_SusC/RagA_CS"/>
</dbReference>
<keyword evidence="1" id="KW-0813">Transport</keyword>
<keyword evidence="1" id="KW-1134">Transmembrane beta strand</keyword>
<keyword evidence="1" id="KW-0472">Membrane</keyword>
<name>A0ABQ1N2R8_9SPHI</name>
<sequence length="1067" mass="118755">MKKYIFSCLFIWLVCSFYCVVAQPLLVGHVSSDSGEALPGASIRLQRSGEVIPVDAGGNFRLRLPDAADTLLVTHIGFKAQKVPVGPAAAGVLNIRLLADANTLQEVEVNTGYYSVPKERATGSFTHVGSDLLNRSVGLNILDRLEGVTNGLLFDRRNLTGENVGGAPDLRVRGLSTIEANSAPLIIVDKFPYEGDISAINPNDIASITVLKDAAAASIWGARAGNGVIVITTKQGHYDQPARVSFNSNVNVTAKPDLFYNQGFLPPATVMEIQKDLFERGAYAESDRTRIPLYAELLIERRDGMIGDDEFERRQSAMEQHDIRRDWLNYLARTGVTQQYFASVQGGGGNVNYSISAGYDNEQGSLVGNGRSRMSLGIQNNFKVNRKISVSGSVWYTSDTERNDGIPFSTIGNALIYESLKDESGQPSPVNTQRYRYAYHKQAEAAGLLDWMYRPLDEVNLTESTNRSRNLRLNAGIQYALLPGLDLQANYQYTLSNAGSQRILDKDSYEARDLINRLTDMNGNRIIPYGGILEMGAPVESNSHSGRVQVNYRRTFSQEHELTMLAGAEIRQFLSVSGSGMRQYNYNPDTWTSNSIFDYSTYYPTRPSGSMRILSGTSAPNKTLNRNLSYFANASHVFREKYILSGSIRWDGSNLLGVKTNQRGVALWSMGGSWEISKEGFYQSGMVPYLRLRATYGSAGNIDKTQSYYPTIYAATDYLSGLPIVGLTSPGNPSLRWEQVNTINMAVDWQTGAQFVDGSIEVYRKNSKHLLGANLMDPTTGIMAHSGYKMNYGDLRTDGLDLQVNFHPFRRRVTWDASVLLNFSRNKITYLNRPAPDYASNYVDGNIPEMGKSVDVLYALPWYGLSPENGMPMVFVDGDLSTQDSDYERYLRELSYGDLRVAGVAVPPVAGSLRNSVSWKGLTFDVLVAYKFGHVFRRNSIAPGQEFMSLPIYHTDYFRRWQNPGDERKTNVPAAAPSNNISRSEYYLDSEALVLSGDVIRLQDINISYTFNADRPVRRAFRNVKCFVYGRNLGILWRANKEGLDPDYPATNYPAPKYFAIGIQTTF</sequence>
<gene>
    <name evidence="3" type="ORF">GCM10011386_44940</name>
</gene>
<organism evidence="3 4">
    <name type="scientific">Parapedobacter defluvii</name>
    <dbReference type="NCBI Taxonomy" id="2045106"/>
    <lineage>
        <taxon>Bacteria</taxon>
        <taxon>Pseudomonadati</taxon>
        <taxon>Bacteroidota</taxon>
        <taxon>Sphingobacteriia</taxon>
        <taxon>Sphingobacteriales</taxon>
        <taxon>Sphingobacteriaceae</taxon>
        <taxon>Parapedobacter</taxon>
    </lineage>
</organism>
<reference evidence="4" key="1">
    <citation type="journal article" date="2019" name="Int. J. Syst. Evol. Microbiol.">
        <title>The Global Catalogue of Microorganisms (GCM) 10K type strain sequencing project: providing services to taxonomists for standard genome sequencing and annotation.</title>
        <authorList>
            <consortium name="The Broad Institute Genomics Platform"/>
            <consortium name="The Broad Institute Genome Sequencing Center for Infectious Disease"/>
            <person name="Wu L."/>
            <person name="Ma J."/>
        </authorList>
    </citation>
    <scope>NUCLEOTIDE SEQUENCE [LARGE SCALE GENOMIC DNA]</scope>
    <source>
        <strain evidence="4">CGMCC 1.15342</strain>
    </source>
</reference>
<comment type="subcellular location">
    <subcellularLocation>
        <location evidence="1">Cell outer membrane</location>
        <topology evidence="1">Multi-pass membrane protein</topology>
    </subcellularLocation>
</comment>
<dbReference type="EMBL" id="BMIK01000028">
    <property type="protein sequence ID" value="GGC47818.1"/>
    <property type="molecule type" value="Genomic_DNA"/>
</dbReference>
<evidence type="ECO:0000313" key="4">
    <source>
        <dbReference type="Proteomes" id="UP000597338"/>
    </source>
</evidence>
<protein>
    <submittedName>
        <fullName evidence="3">SusC/RagA family TonB-linked outer membrane protein</fullName>
    </submittedName>
</protein>
<dbReference type="InterPro" id="IPR039426">
    <property type="entry name" value="TonB-dep_rcpt-like"/>
</dbReference>
<keyword evidence="1" id="KW-0812">Transmembrane</keyword>
<dbReference type="InterPro" id="IPR012910">
    <property type="entry name" value="Plug_dom"/>
</dbReference>
<dbReference type="SUPFAM" id="SSF56935">
    <property type="entry name" value="Porins"/>
    <property type="match status" value="1"/>
</dbReference>
<dbReference type="RefSeq" id="WP_188753725.1">
    <property type="nucleotide sequence ID" value="NZ_BMIK01000028.1"/>
</dbReference>
<evidence type="ECO:0000313" key="3">
    <source>
        <dbReference type="EMBL" id="GGC47818.1"/>
    </source>
</evidence>
<evidence type="ECO:0000256" key="1">
    <source>
        <dbReference type="PROSITE-ProRule" id="PRU01360"/>
    </source>
</evidence>
<dbReference type="Pfam" id="PF07715">
    <property type="entry name" value="Plug"/>
    <property type="match status" value="1"/>
</dbReference>
<comment type="caution">
    <text evidence="3">The sequence shown here is derived from an EMBL/GenBank/DDBJ whole genome shotgun (WGS) entry which is preliminary data.</text>
</comment>
<accession>A0ABQ1N2R8</accession>
<dbReference type="Pfam" id="PF13715">
    <property type="entry name" value="CarbopepD_reg_2"/>
    <property type="match status" value="1"/>
</dbReference>
<dbReference type="Proteomes" id="UP000597338">
    <property type="component" value="Unassembled WGS sequence"/>
</dbReference>
<dbReference type="InterPro" id="IPR023996">
    <property type="entry name" value="TonB-dep_OMP_SusC/RagA"/>
</dbReference>
<proteinExistence type="inferred from homology"/>
<feature type="domain" description="TonB-dependent receptor plug" evidence="2">
    <location>
        <begin position="118"/>
        <end position="228"/>
    </location>
</feature>
<dbReference type="NCBIfam" id="TIGR04057">
    <property type="entry name" value="SusC_RagA_signa"/>
    <property type="match status" value="1"/>
</dbReference>
<evidence type="ECO:0000259" key="2">
    <source>
        <dbReference type="Pfam" id="PF07715"/>
    </source>
</evidence>
<keyword evidence="4" id="KW-1185">Reference proteome</keyword>
<dbReference type="Gene3D" id="2.170.130.10">
    <property type="entry name" value="TonB-dependent receptor, plug domain"/>
    <property type="match status" value="1"/>
</dbReference>
<dbReference type="NCBIfam" id="TIGR04056">
    <property type="entry name" value="OMP_RagA_SusC"/>
    <property type="match status" value="1"/>
</dbReference>
<keyword evidence="1" id="KW-0998">Cell outer membrane</keyword>
<dbReference type="InterPro" id="IPR008969">
    <property type="entry name" value="CarboxyPept-like_regulatory"/>
</dbReference>
<dbReference type="PROSITE" id="PS52016">
    <property type="entry name" value="TONB_DEPENDENT_REC_3"/>
    <property type="match status" value="1"/>
</dbReference>
<dbReference type="SUPFAM" id="SSF49464">
    <property type="entry name" value="Carboxypeptidase regulatory domain-like"/>
    <property type="match status" value="1"/>
</dbReference>
<dbReference type="InterPro" id="IPR037066">
    <property type="entry name" value="Plug_dom_sf"/>
</dbReference>